<comment type="caution">
    <text evidence="4">The sequence shown here is derived from an EMBL/GenBank/DDBJ whole genome shotgun (WGS) entry which is preliminary data.</text>
</comment>
<dbReference type="EMBL" id="MNPL01021145">
    <property type="protein sequence ID" value="OQR69418.1"/>
    <property type="molecule type" value="Genomic_DNA"/>
</dbReference>
<organism evidence="4 5">
    <name type="scientific">Tropilaelaps mercedesae</name>
    <dbReference type="NCBI Taxonomy" id="418985"/>
    <lineage>
        <taxon>Eukaryota</taxon>
        <taxon>Metazoa</taxon>
        <taxon>Ecdysozoa</taxon>
        <taxon>Arthropoda</taxon>
        <taxon>Chelicerata</taxon>
        <taxon>Arachnida</taxon>
        <taxon>Acari</taxon>
        <taxon>Parasitiformes</taxon>
        <taxon>Mesostigmata</taxon>
        <taxon>Gamasina</taxon>
        <taxon>Dermanyssoidea</taxon>
        <taxon>Laelapidae</taxon>
        <taxon>Tropilaelaps</taxon>
    </lineage>
</organism>
<dbReference type="InterPro" id="IPR036885">
    <property type="entry name" value="SWIB_MDM2_dom_sf"/>
</dbReference>
<dbReference type="AlphaFoldDB" id="A0A1V9X7N7"/>
<sequence length="230" mass="25341">MADTPTAALYQAVKELLAGADLSTINKKKVRLHLNEKFGYDFAERKEEINKILMDALTEAAEKQQDENESDASGGSEDENTRKRPRKSASAKKRTPKDSESEEEEEDDDDSDSDDGHRKKKRAANGSAKGRKPVGGGGGGAGGAKGGKTTGYLKKLKLSPDLAEVMGEDHMARNEVVKKMYAIVKERDLLDPKNRQFAILDPQLQKVFGQKRIRMFGMMKLLGKHFSAAD</sequence>
<evidence type="ECO:0000256" key="1">
    <source>
        <dbReference type="SAM" id="MobiDB-lite"/>
    </source>
</evidence>
<evidence type="ECO:0000313" key="4">
    <source>
        <dbReference type="EMBL" id="OQR69418.1"/>
    </source>
</evidence>
<feature type="compositionally biased region" description="Gly residues" evidence="1">
    <location>
        <begin position="133"/>
        <end position="149"/>
    </location>
</feature>
<dbReference type="FunCoup" id="A0A1V9X7N7">
    <property type="interactions" value="563"/>
</dbReference>
<evidence type="ECO:0000259" key="3">
    <source>
        <dbReference type="PROSITE" id="PS51998"/>
    </source>
</evidence>
<dbReference type="Gene3D" id="1.10.245.10">
    <property type="entry name" value="SWIB/MDM2 domain"/>
    <property type="match status" value="1"/>
</dbReference>
<dbReference type="OrthoDB" id="10251073at2759"/>
<dbReference type="Proteomes" id="UP000192247">
    <property type="component" value="Unassembled WGS sequence"/>
</dbReference>
<dbReference type="SUPFAM" id="SSF109715">
    <property type="entry name" value="DEK C-terminal domain"/>
    <property type="match status" value="1"/>
</dbReference>
<feature type="domain" description="DEK-C" evidence="3">
    <location>
        <begin position="3"/>
        <end position="58"/>
    </location>
</feature>
<proteinExistence type="predicted"/>
<dbReference type="Pfam" id="PF08766">
    <property type="entry name" value="DEK_C"/>
    <property type="match status" value="1"/>
</dbReference>
<dbReference type="CDD" id="cd10567">
    <property type="entry name" value="SWIB-MDM2_like"/>
    <property type="match status" value="1"/>
</dbReference>
<feature type="region of interest" description="Disordered" evidence="1">
    <location>
        <begin position="60"/>
        <end position="151"/>
    </location>
</feature>
<keyword evidence="5" id="KW-1185">Reference proteome</keyword>
<dbReference type="PANTHER" id="PTHR13844">
    <property type="entry name" value="SWI/SNF-RELATED MATRIX-ASSOCIATED ACTIN-DEPENDENT REGULATOR OF CHROMATIN SUBFAMILY D"/>
    <property type="match status" value="1"/>
</dbReference>
<dbReference type="Pfam" id="PF02201">
    <property type="entry name" value="SWIB"/>
    <property type="match status" value="1"/>
</dbReference>
<gene>
    <name evidence="4" type="ORF">BIW11_01851</name>
</gene>
<feature type="compositionally biased region" description="Basic residues" evidence="1">
    <location>
        <begin position="83"/>
        <end position="95"/>
    </location>
</feature>
<evidence type="ECO:0000259" key="2">
    <source>
        <dbReference type="PROSITE" id="PS51925"/>
    </source>
</evidence>
<dbReference type="SMART" id="SM00151">
    <property type="entry name" value="SWIB"/>
    <property type="match status" value="1"/>
</dbReference>
<protein>
    <submittedName>
        <fullName evidence="4">Upstream activation factor subunit spp27-like</fullName>
    </submittedName>
</protein>
<reference evidence="4 5" key="1">
    <citation type="journal article" date="2017" name="Gigascience">
        <title>Draft genome of the honey bee ectoparasitic mite, Tropilaelaps mercedesae, is shaped by the parasitic life history.</title>
        <authorList>
            <person name="Dong X."/>
            <person name="Armstrong S.D."/>
            <person name="Xia D."/>
            <person name="Makepeace B.L."/>
            <person name="Darby A.C."/>
            <person name="Kadowaki T."/>
        </authorList>
    </citation>
    <scope>NUCLEOTIDE SEQUENCE [LARGE SCALE GENOMIC DNA]</scope>
    <source>
        <strain evidence="4">Wuxi-XJTLU</strain>
    </source>
</reference>
<dbReference type="PROSITE" id="PS51998">
    <property type="entry name" value="DEK_C"/>
    <property type="match status" value="1"/>
</dbReference>
<dbReference type="PROSITE" id="PS51925">
    <property type="entry name" value="SWIB_MDM2"/>
    <property type="match status" value="1"/>
</dbReference>
<dbReference type="InterPro" id="IPR019835">
    <property type="entry name" value="SWIB_domain"/>
</dbReference>
<accession>A0A1V9X7N7</accession>
<dbReference type="STRING" id="418985.A0A1V9X7N7"/>
<dbReference type="InParanoid" id="A0A1V9X7N7"/>
<feature type="domain" description="DM2" evidence="2">
    <location>
        <begin position="151"/>
        <end position="228"/>
    </location>
</feature>
<dbReference type="Gene3D" id="1.10.10.60">
    <property type="entry name" value="Homeodomain-like"/>
    <property type="match status" value="1"/>
</dbReference>
<feature type="compositionally biased region" description="Acidic residues" evidence="1">
    <location>
        <begin position="100"/>
        <end position="113"/>
    </location>
</feature>
<dbReference type="InterPro" id="IPR014876">
    <property type="entry name" value="DEK_C"/>
</dbReference>
<dbReference type="SUPFAM" id="SSF47592">
    <property type="entry name" value="SWIB/MDM2 domain"/>
    <property type="match status" value="1"/>
</dbReference>
<name>A0A1V9X7N7_9ACAR</name>
<dbReference type="InterPro" id="IPR003121">
    <property type="entry name" value="SWIB_MDM2_domain"/>
</dbReference>
<evidence type="ECO:0000313" key="5">
    <source>
        <dbReference type="Proteomes" id="UP000192247"/>
    </source>
</evidence>